<dbReference type="Proteomes" id="UP001165648">
    <property type="component" value="Unassembled WGS sequence"/>
</dbReference>
<sequence length="117" mass="12996">MKRLSRPGEGEVLLLTANRLLDGRIVWLGEGEHWRESIAEAKRFSYEEAGPALERALAAAAQKEVVAIYEVVAHDTQPPEPVTAREVIRAHGPSVHPDFSYDDALARTPAQEKERAQ</sequence>
<evidence type="ECO:0000313" key="3">
    <source>
        <dbReference type="Proteomes" id="UP001165648"/>
    </source>
</evidence>
<evidence type="ECO:0000313" key="2">
    <source>
        <dbReference type="EMBL" id="MCX5614631.1"/>
    </source>
</evidence>
<gene>
    <name evidence="2" type="ORF">NQF64_05155</name>
</gene>
<proteinExistence type="predicted"/>
<name>A0ABT3W6D8_9PROT</name>
<organism evidence="2 3">
    <name type="scientific">Bombella saccharophila</name>
    <dbReference type="NCBI Taxonomy" id="2967338"/>
    <lineage>
        <taxon>Bacteria</taxon>
        <taxon>Pseudomonadati</taxon>
        <taxon>Pseudomonadota</taxon>
        <taxon>Alphaproteobacteria</taxon>
        <taxon>Acetobacterales</taxon>
        <taxon>Acetobacteraceae</taxon>
        <taxon>Bombella</taxon>
    </lineage>
</organism>
<dbReference type="RefSeq" id="WP_155579724.1">
    <property type="nucleotide sequence ID" value="NZ_JANIDW010000002.1"/>
</dbReference>
<keyword evidence="3" id="KW-1185">Reference proteome</keyword>
<accession>A0ABT3W6D8</accession>
<feature type="region of interest" description="Disordered" evidence="1">
    <location>
        <begin position="93"/>
        <end position="117"/>
    </location>
</feature>
<dbReference type="Pfam" id="PF11011">
    <property type="entry name" value="DUF2849"/>
    <property type="match status" value="1"/>
</dbReference>
<evidence type="ECO:0000256" key="1">
    <source>
        <dbReference type="SAM" id="MobiDB-lite"/>
    </source>
</evidence>
<reference evidence="2 3" key="1">
    <citation type="submission" date="2022-07" db="EMBL/GenBank/DDBJ databases">
        <title>Bombella genomes.</title>
        <authorList>
            <person name="Harer L."/>
            <person name="Styblova S."/>
            <person name="Ehrmann M."/>
        </authorList>
    </citation>
    <scope>NUCLEOTIDE SEQUENCE [LARGE SCALE GENOMIC DNA]</scope>
    <source>
        <strain evidence="2 3">TMW 2.2558</strain>
    </source>
</reference>
<dbReference type="EMBL" id="JANIDW010000002">
    <property type="protein sequence ID" value="MCX5614631.1"/>
    <property type="molecule type" value="Genomic_DNA"/>
</dbReference>
<comment type="caution">
    <text evidence="2">The sequence shown here is derived from an EMBL/GenBank/DDBJ whole genome shotgun (WGS) entry which is preliminary data.</text>
</comment>
<dbReference type="InterPro" id="IPR021270">
    <property type="entry name" value="DUF2849"/>
</dbReference>
<protein>
    <submittedName>
        <fullName evidence="2">DUF2849 domain-containing protein</fullName>
    </submittedName>
</protein>